<keyword evidence="1" id="KW-0808">Transferase</keyword>
<dbReference type="CDD" id="cd03809">
    <property type="entry name" value="GT4_MtfB-like"/>
    <property type="match status" value="1"/>
</dbReference>
<organism evidence="4 5">
    <name type="scientific">Terrimonas ginsenosidimutans</name>
    <dbReference type="NCBI Taxonomy" id="2908004"/>
    <lineage>
        <taxon>Bacteria</taxon>
        <taxon>Pseudomonadati</taxon>
        <taxon>Bacteroidota</taxon>
        <taxon>Chitinophagia</taxon>
        <taxon>Chitinophagales</taxon>
        <taxon>Chitinophagaceae</taxon>
        <taxon>Terrimonas</taxon>
    </lineage>
</organism>
<dbReference type="Pfam" id="PF00534">
    <property type="entry name" value="Glycos_transf_1"/>
    <property type="match status" value="1"/>
</dbReference>
<dbReference type="InterPro" id="IPR028098">
    <property type="entry name" value="Glyco_trans_4-like_N"/>
</dbReference>
<dbReference type="Pfam" id="PF13439">
    <property type="entry name" value="Glyco_transf_4"/>
    <property type="match status" value="1"/>
</dbReference>
<evidence type="ECO:0000256" key="1">
    <source>
        <dbReference type="ARBA" id="ARBA00022679"/>
    </source>
</evidence>
<dbReference type="InterPro" id="IPR001296">
    <property type="entry name" value="Glyco_trans_1"/>
</dbReference>
<dbReference type="Gene3D" id="3.40.50.2000">
    <property type="entry name" value="Glycogen Phosphorylase B"/>
    <property type="match status" value="2"/>
</dbReference>
<dbReference type="PANTHER" id="PTHR46401:SF2">
    <property type="entry name" value="GLYCOSYLTRANSFERASE WBBK-RELATED"/>
    <property type="match status" value="1"/>
</dbReference>
<keyword evidence="5" id="KW-1185">Reference proteome</keyword>
<evidence type="ECO:0000259" key="3">
    <source>
        <dbReference type="Pfam" id="PF13439"/>
    </source>
</evidence>
<dbReference type="EMBL" id="JAKLTR010000028">
    <property type="protein sequence ID" value="MCG2617908.1"/>
    <property type="molecule type" value="Genomic_DNA"/>
</dbReference>
<accession>A0ABS9L070</accession>
<sequence>MNIAVNTRFLVSNTLEGYGYYLKEMLSRLVANHPEHQFIFIFDRPYSDEFIQAANITPVVAGPPARHPLLWKWWYDIRIPSVLKKYKADVFLSCDGFCSLSTSVPQCLVIHDLAFLHHPSFIYRSHLLFYKRYTPKFLKKASSVVTVSQFSKNDIIAHYKTDPDGIDVIYNAARSSVRPLSWQEKQSVTHEFTAGKNYFIYAGSIHPRKNLVNLLKAFSIFKKRQKSDWKLVIAGRAAWQSKKFMESLSSYKYRDDLVLTGYVDDQKLSQLTGAAYAMVYPSLFEGFGMPVAEAMQAGVPVITSENSAMQEIAGDSALYANPASHEDIADKMMRLYKDEVLRDRLIQKGLEKAKEYDWDRSAAMLWRSIEKAIAADRRRP</sequence>
<protein>
    <submittedName>
        <fullName evidence="4">Glycosyltransferase family 4 protein</fullName>
    </submittedName>
</protein>
<feature type="domain" description="Glycosyl transferase family 1" evidence="2">
    <location>
        <begin position="184"/>
        <end position="349"/>
    </location>
</feature>
<gene>
    <name evidence="4" type="ORF">LZZ85_26640</name>
</gene>
<reference evidence="4" key="1">
    <citation type="submission" date="2022-01" db="EMBL/GenBank/DDBJ databases">
        <authorList>
            <person name="Jo J.-H."/>
            <person name="Im W.-T."/>
        </authorList>
    </citation>
    <scope>NUCLEOTIDE SEQUENCE</scope>
    <source>
        <strain evidence="4">NA20</strain>
    </source>
</reference>
<dbReference type="RefSeq" id="WP_237876845.1">
    <property type="nucleotide sequence ID" value="NZ_JAKLTR010000028.1"/>
</dbReference>
<comment type="caution">
    <text evidence="4">The sequence shown here is derived from an EMBL/GenBank/DDBJ whole genome shotgun (WGS) entry which is preliminary data.</text>
</comment>
<feature type="domain" description="Glycosyltransferase subfamily 4-like N-terminal" evidence="3">
    <location>
        <begin position="18"/>
        <end position="172"/>
    </location>
</feature>
<evidence type="ECO:0000313" key="4">
    <source>
        <dbReference type="EMBL" id="MCG2617908.1"/>
    </source>
</evidence>
<dbReference type="PANTHER" id="PTHR46401">
    <property type="entry name" value="GLYCOSYLTRANSFERASE WBBK-RELATED"/>
    <property type="match status" value="1"/>
</dbReference>
<evidence type="ECO:0000259" key="2">
    <source>
        <dbReference type="Pfam" id="PF00534"/>
    </source>
</evidence>
<name>A0ABS9L070_9BACT</name>
<dbReference type="SUPFAM" id="SSF53756">
    <property type="entry name" value="UDP-Glycosyltransferase/glycogen phosphorylase"/>
    <property type="match status" value="1"/>
</dbReference>
<proteinExistence type="predicted"/>
<dbReference type="Proteomes" id="UP001165367">
    <property type="component" value="Unassembled WGS sequence"/>
</dbReference>
<evidence type="ECO:0000313" key="5">
    <source>
        <dbReference type="Proteomes" id="UP001165367"/>
    </source>
</evidence>